<comment type="caution">
    <text evidence="1">The sequence shown here is derived from an EMBL/GenBank/DDBJ whole genome shotgun (WGS) entry which is preliminary data.</text>
</comment>
<evidence type="ECO:0000313" key="1">
    <source>
        <dbReference type="EMBL" id="GBP09954.1"/>
    </source>
</evidence>
<evidence type="ECO:0000313" key="2">
    <source>
        <dbReference type="Proteomes" id="UP000299102"/>
    </source>
</evidence>
<accession>A0A4C1T743</accession>
<dbReference type="EMBL" id="BGZK01000038">
    <property type="protein sequence ID" value="GBP09954.1"/>
    <property type="molecule type" value="Genomic_DNA"/>
</dbReference>
<sequence>MPPPFLFVYKNSRSFGVSRSHDAHPSIMGLNRTGDVESKFNLSHKKEQTFLHTAHGTRDCVFLTRADPREKAHEATRPVARPATLNCDLRRLSAAARRRPPN</sequence>
<organism evidence="1 2">
    <name type="scientific">Eumeta variegata</name>
    <name type="common">Bagworm moth</name>
    <name type="synonym">Eumeta japonica</name>
    <dbReference type="NCBI Taxonomy" id="151549"/>
    <lineage>
        <taxon>Eukaryota</taxon>
        <taxon>Metazoa</taxon>
        <taxon>Ecdysozoa</taxon>
        <taxon>Arthropoda</taxon>
        <taxon>Hexapoda</taxon>
        <taxon>Insecta</taxon>
        <taxon>Pterygota</taxon>
        <taxon>Neoptera</taxon>
        <taxon>Endopterygota</taxon>
        <taxon>Lepidoptera</taxon>
        <taxon>Glossata</taxon>
        <taxon>Ditrysia</taxon>
        <taxon>Tineoidea</taxon>
        <taxon>Psychidae</taxon>
        <taxon>Oiketicinae</taxon>
        <taxon>Eumeta</taxon>
    </lineage>
</organism>
<protein>
    <submittedName>
        <fullName evidence="1">Uncharacterized protein</fullName>
    </submittedName>
</protein>
<dbReference type="Proteomes" id="UP000299102">
    <property type="component" value="Unassembled WGS sequence"/>
</dbReference>
<name>A0A4C1T743_EUMVA</name>
<dbReference type="AlphaFoldDB" id="A0A4C1T743"/>
<proteinExistence type="predicted"/>
<keyword evidence="2" id="KW-1185">Reference proteome</keyword>
<reference evidence="1 2" key="1">
    <citation type="journal article" date="2019" name="Commun. Biol.">
        <title>The bagworm genome reveals a unique fibroin gene that provides high tensile strength.</title>
        <authorList>
            <person name="Kono N."/>
            <person name="Nakamura H."/>
            <person name="Ohtoshi R."/>
            <person name="Tomita M."/>
            <person name="Numata K."/>
            <person name="Arakawa K."/>
        </authorList>
    </citation>
    <scope>NUCLEOTIDE SEQUENCE [LARGE SCALE GENOMIC DNA]</scope>
</reference>
<gene>
    <name evidence="1" type="ORF">EVAR_92486_1</name>
</gene>